<comment type="subcellular location">
    <subcellularLocation>
        <location evidence="1">Secreted</location>
    </subcellularLocation>
</comment>
<dbReference type="PROSITE" id="PS00138">
    <property type="entry name" value="SUBTILASE_SER"/>
    <property type="match status" value="1"/>
</dbReference>
<dbReference type="PROSITE" id="PS51892">
    <property type="entry name" value="SUBTILASE"/>
    <property type="match status" value="1"/>
</dbReference>
<dbReference type="InterPro" id="IPR036852">
    <property type="entry name" value="Peptidase_S8/S53_dom_sf"/>
</dbReference>
<dbReference type="Proteomes" id="UP000006727">
    <property type="component" value="Chromosome 6"/>
</dbReference>
<evidence type="ECO:0000256" key="3">
    <source>
        <dbReference type="ARBA" id="ARBA00022670"/>
    </source>
</evidence>
<dbReference type="GO" id="GO:0005576">
    <property type="term" value="C:extracellular region"/>
    <property type="evidence" value="ECO:0000318"/>
    <property type="project" value="GO_Central"/>
</dbReference>
<keyword evidence="3 8" id="KW-0645">Protease</keyword>
<feature type="active site" description="Charge relay system" evidence="7 8">
    <location>
        <position position="197"/>
    </location>
</feature>
<dbReference type="Pfam" id="PF05922">
    <property type="entry name" value="Inhibitor_I9"/>
    <property type="match status" value="1"/>
</dbReference>
<keyword evidence="4 8" id="KW-0378">Hydrolase</keyword>
<dbReference type="PRINTS" id="PR00723">
    <property type="entry name" value="SUBTILISIN"/>
</dbReference>
<reference evidence="13 15" key="2">
    <citation type="journal article" date="2018" name="Plant J.">
        <title>The Physcomitrella patens chromosome-scale assembly reveals moss genome structure and evolution.</title>
        <authorList>
            <person name="Lang D."/>
            <person name="Ullrich K.K."/>
            <person name="Murat F."/>
            <person name="Fuchs J."/>
            <person name="Jenkins J."/>
            <person name="Haas F.B."/>
            <person name="Piednoel M."/>
            <person name="Gundlach H."/>
            <person name="Van Bel M."/>
            <person name="Meyberg R."/>
            <person name="Vives C."/>
            <person name="Morata J."/>
            <person name="Symeonidi A."/>
            <person name="Hiss M."/>
            <person name="Muchero W."/>
            <person name="Kamisugi Y."/>
            <person name="Saleh O."/>
            <person name="Blanc G."/>
            <person name="Decker E.L."/>
            <person name="van Gessel N."/>
            <person name="Grimwood J."/>
            <person name="Hayes R.D."/>
            <person name="Graham S.W."/>
            <person name="Gunter L.E."/>
            <person name="McDaniel S.F."/>
            <person name="Hoernstein S.N.W."/>
            <person name="Larsson A."/>
            <person name="Li F.W."/>
            <person name="Perroud P.F."/>
            <person name="Phillips J."/>
            <person name="Ranjan P."/>
            <person name="Rokshar D.S."/>
            <person name="Rothfels C.J."/>
            <person name="Schneider L."/>
            <person name="Shu S."/>
            <person name="Stevenson D.W."/>
            <person name="Thummler F."/>
            <person name="Tillich M."/>
            <person name="Villarreal Aguilar J.C."/>
            <person name="Widiez T."/>
            <person name="Wong G.K."/>
            <person name="Wymore A."/>
            <person name="Zhang Y."/>
            <person name="Zimmer A.D."/>
            <person name="Quatrano R.S."/>
            <person name="Mayer K.F.X."/>
            <person name="Goodstein D."/>
            <person name="Casacuberta J.M."/>
            <person name="Vandepoele K."/>
            <person name="Reski R."/>
            <person name="Cuming A.C."/>
            <person name="Tuskan G.A."/>
            <person name="Maumus F."/>
            <person name="Salse J."/>
            <person name="Schmutz J."/>
            <person name="Rensing S.A."/>
        </authorList>
    </citation>
    <scope>NUCLEOTIDE SEQUENCE [LARGE SCALE GENOMIC DNA]</scope>
    <source>
        <strain evidence="14 15">cv. Gransden 2004</strain>
    </source>
</reference>
<dbReference type="PROSITE" id="PS00136">
    <property type="entry name" value="SUBTILASE_ASP"/>
    <property type="match status" value="1"/>
</dbReference>
<dbReference type="SUPFAM" id="SSF52743">
    <property type="entry name" value="Subtilisin-like"/>
    <property type="match status" value="1"/>
</dbReference>
<dbReference type="InterPro" id="IPR034197">
    <property type="entry name" value="Peptidases_S8_3"/>
</dbReference>
<dbReference type="GO" id="GO:0004252">
    <property type="term" value="F:serine-type endopeptidase activity"/>
    <property type="evidence" value="ECO:0000318"/>
    <property type="project" value="GO_Central"/>
</dbReference>
<dbReference type="CDD" id="cd04852">
    <property type="entry name" value="Peptidases_S8_3"/>
    <property type="match status" value="1"/>
</dbReference>
<dbReference type="InterPro" id="IPR015500">
    <property type="entry name" value="Peptidase_S8_subtilisin-rel"/>
</dbReference>
<evidence type="ECO:0000259" key="12">
    <source>
        <dbReference type="Pfam" id="PF17766"/>
    </source>
</evidence>
<reference evidence="14" key="3">
    <citation type="submission" date="2020-12" db="UniProtKB">
        <authorList>
            <consortium name="EnsemblPlants"/>
        </authorList>
    </citation>
    <scope>IDENTIFICATION</scope>
</reference>
<evidence type="ECO:0008006" key="16">
    <source>
        <dbReference type="Google" id="ProtNLM"/>
    </source>
</evidence>
<evidence type="ECO:0000256" key="5">
    <source>
        <dbReference type="ARBA" id="ARBA00022825"/>
    </source>
</evidence>
<dbReference type="PaxDb" id="3218-PP1S14_319V6.1"/>
<reference evidence="13 15" key="1">
    <citation type="journal article" date="2008" name="Science">
        <title>The Physcomitrella genome reveals evolutionary insights into the conquest of land by plants.</title>
        <authorList>
            <person name="Rensing S."/>
            <person name="Lang D."/>
            <person name="Zimmer A."/>
            <person name="Terry A."/>
            <person name="Salamov A."/>
            <person name="Shapiro H."/>
            <person name="Nishiyama T."/>
            <person name="Perroud P.-F."/>
            <person name="Lindquist E."/>
            <person name="Kamisugi Y."/>
            <person name="Tanahashi T."/>
            <person name="Sakakibara K."/>
            <person name="Fujita T."/>
            <person name="Oishi K."/>
            <person name="Shin-I T."/>
            <person name="Kuroki Y."/>
            <person name="Toyoda A."/>
            <person name="Suzuki Y."/>
            <person name="Hashimoto A."/>
            <person name="Yamaguchi K."/>
            <person name="Sugano A."/>
            <person name="Kohara Y."/>
            <person name="Fujiyama A."/>
            <person name="Anterola A."/>
            <person name="Aoki S."/>
            <person name="Ashton N."/>
            <person name="Barbazuk W.B."/>
            <person name="Barker E."/>
            <person name="Bennetzen J."/>
            <person name="Bezanilla M."/>
            <person name="Blankenship R."/>
            <person name="Cho S.H."/>
            <person name="Dutcher S."/>
            <person name="Estelle M."/>
            <person name="Fawcett J.A."/>
            <person name="Gundlach H."/>
            <person name="Hanada K."/>
            <person name="Heyl A."/>
            <person name="Hicks K.A."/>
            <person name="Hugh J."/>
            <person name="Lohr M."/>
            <person name="Mayer K."/>
            <person name="Melkozernov A."/>
            <person name="Murata T."/>
            <person name="Nelson D."/>
            <person name="Pils B."/>
            <person name="Prigge M."/>
            <person name="Reiss B."/>
            <person name="Renner T."/>
            <person name="Rombauts S."/>
            <person name="Rushton P."/>
            <person name="Sanderfoot A."/>
            <person name="Schween G."/>
            <person name="Shiu S.-H."/>
            <person name="Stueber K."/>
            <person name="Theodoulou F.L."/>
            <person name="Tu H."/>
            <person name="Van de Peer Y."/>
            <person name="Verrier P.J."/>
            <person name="Waters E."/>
            <person name="Wood A."/>
            <person name="Yang L."/>
            <person name="Cove D."/>
            <person name="Cuming A."/>
            <person name="Hasebe M."/>
            <person name="Lucas S."/>
            <person name="Mishler D.B."/>
            <person name="Reski R."/>
            <person name="Grigoriev I."/>
            <person name="Quatrano R.S."/>
            <person name="Boore J.L."/>
        </authorList>
    </citation>
    <scope>NUCLEOTIDE SEQUENCE [LARGE SCALE GENOMIC DNA]</scope>
    <source>
        <strain evidence="14 15">cv. Gransden 2004</strain>
    </source>
</reference>
<dbReference type="InParanoid" id="A0A2K1KGJ3"/>
<dbReference type="Gene3D" id="3.50.30.30">
    <property type="match status" value="1"/>
</dbReference>
<dbReference type="Pfam" id="PF17766">
    <property type="entry name" value="fn3_6"/>
    <property type="match status" value="1"/>
</dbReference>
<evidence type="ECO:0000313" key="14">
    <source>
        <dbReference type="EnsemblPlants" id="Pp3c6_20690V3.1"/>
    </source>
</evidence>
<dbReference type="Gramene" id="Pp3c6_20690V3.1">
    <property type="protein sequence ID" value="Pp3c6_20690V3.1"/>
    <property type="gene ID" value="Pp3c6_20690"/>
</dbReference>
<feature type="domain" description="Peptidase S8/S53" evidence="10">
    <location>
        <begin position="188"/>
        <end position="693"/>
    </location>
</feature>
<comment type="similarity">
    <text evidence="2 8 9">Belongs to the peptidase S8 family.</text>
</comment>
<feature type="domain" description="Subtilisin-like protease fibronectin type-III" evidence="12">
    <location>
        <begin position="776"/>
        <end position="870"/>
    </location>
</feature>
<evidence type="ECO:0000256" key="4">
    <source>
        <dbReference type="ARBA" id="ARBA00022801"/>
    </source>
</evidence>
<dbReference type="EMBL" id="ABEU02000006">
    <property type="protein sequence ID" value="PNR52883.1"/>
    <property type="molecule type" value="Genomic_DNA"/>
</dbReference>
<protein>
    <recommendedName>
        <fullName evidence="16">Subtilisin-like protease</fullName>
    </recommendedName>
</protein>
<proteinExistence type="inferred from homology"/>
<dbReference type="AlphaFoldDB" id="A0A2K1KGJ3"/>
<dbReference type="InterPro" id="IPR041469">
    <property type="entry name" value="Subtilisin-like_FN3"/>
</dbReference>
<evidence type="ECO:0000313" key="15">
    <source>
        <dbReference type="Proteomes" id="UP000006727"/>
    </source>
</evidence>
<keyword evidence="5 8" id="KW-0720">Serine protease</keyword>
<accession>A0A2K1KGJ3</accession>
<evidence type="ECO:0000313" key="13">
    <source>
        <dbReference type="EMBL" id="PNR52883.1"/>
    </source>
</evidence>
<dbReference type="GO" id="GO:0006508">
    <property type="term" value="P:proteolysis"/>
    <property type="evidence" value="ECO:0007669"/>
    <property type="project" value="UniProtKB-KW"/>
</dbReference>
<keyword evidence="6" id="KW-0325">Glycoprotein</keyword>
<evidence type="ECO:0000256" key="1">
    <source>
        <dbReference type="ARBA" id="ARBA00004613"/>
    </source>
</evidence>
<feature type="active site" description="Charge relay system" evidence="7 8">
    <location>
        <position position="274"/>
    </location>
</feature>
<dbReference type="InterPro" id="IPR023827">
    <property type="entry name" value="Peptidase_S8_Asp-AS"/>
</dbReference>
<dbReference type="Gene3D" id="2.60.40.2310">
    <property type="match status" value="1"/>
</dbReference>
<evidence type="ECO:0000256" key="6">
    <source>
        <dbReference type="ARBA" id="ARBA00023180"/>
    </source>
</evidence>
<sequence length="876" mass="93727">MLLSKRPRRCNKSTFRMGFREGVTFMNSLMLLSMCIMMLAAMVVAGPHAKSPAVYVVRVKGSPLSTFRGSPDLQFTSTAHPVQGTNRPDFSSEAAHAYANHLSGRHDMVLEESLKSGSFQKIYSYTTVLNAFTVKLTDHEQAKLLESHPHVVSVERDQLLQKSTTHTPQFLNLPKGAWPVLNGPENAGEGMVIGMLDTGIDPAHVSFRDKKLWSKPYGHLNKWKGGCEVVEENFPAGSCNGKVIGAKYFARGIMAADMFNETYDFASPFDGDGHGTHTSSIAAGSSGVPVVVKGYNYGTASGIAPRARIAVYKVIYRDGGFLSDVLAGLDQATHDGVDVVSISLGSTNSASGVPCLNSFDVALLFAVSTGIVVVHAAGNSGPYPSTMNSYGPWIISVGASISDRTYENHVITRNNHDYIGTGSPVKGQEIESAFRMPGTRPPIWYHLIYAEDALNNDTEDLDAEFYSYCQNLAPFNATLVRNKVLMCNFVEYSGNSAAAEFENAVKVATSLNAAGLIMLNKASSLSMKLQRVSMDPVPYSLPTAFIPDSDGASELLNFYNTRTKRDSQGNIVRFKARVKMNDSRQALFKLEAPRVTSFSSRGPVYANTITSVVADLLKPDLVAPGNEIWGAWAQNGIDVTGFVGESFAMISGTSMATPHIAGVVALVKQKHPTWSTSAIHSALLTTASTVDKWNKTILAEQPSASPTTTALGPASPFDVGSGAVNVTASMDPGLVFETDFQDYVNFLCTLPGVDANTVQDSTGATCNVVAGARSSDLNVPSITIANLVGKREVKRTVKNVFDGAEKYTVAVTEPTGVAVNVHPTSFTLRASESIAVSVSLQATGTNGAFTFGSLVWTGDRGHSVRIPVSVLVGEVL</sequence>
<evidence type="ECO:0000256" key="7">
    <source>
        <dbReference type="PIRSR" id="PIRSR615500-1"/>
    </source>
</evidence>
<dbReference type="InterPro" id="IPR010259">
    <property type="entry name" value="S8pro/Inhibitor_I9"/>
</dbReference>
<dbReference type="InterPro" id="IPR023828">
    <property type="entry name" value="Peptidase_S8_Ser-AS"/>
</dbReference>
<evidence type="ECO:0000256" key="9">
    <source>
        <dbReference type="RuleBase" id="RU003355"/>
    </source>
</evidence>
<feature type="active site" description="Charge relay system" evidence="7 8">
    <location>
        <position position="654"/>
    </location>
</feature>
<dbReference type="Gene3D" id="3.40.50.200">
    <property type="entry name" value="Peptidase S8/S53 domain"/>
    <property type="match status" value="1"/>
</dbReference>
<evidence type="ECO:0000256" key="2">
    <source>
        <dbReference type="ARBA" id="ARBA00011073"/>
    </source>
</evidence>
<dbReference type="InterPro" id="IPR045051">
    <property type="entry name" value="SBT"/>
</dbReference>
<dbReference type="PANTHER" id="PTHR10795">
    <property type="entry name" value="PROPROTEIN CONVERTASE SUBTILISIN/KEXIN"/>
    <property type="match status" value="1"/>
</dbReference>
<evidence type="ECO:0000259" key="10">
    <source>
        <dbReference type="Pfam" id="PF00082"/>
    </source>
</evidence>
<dbReference type="Pfam" id="PF00082">
    <property type="entry name" value="Peptidase_S8"/>
    <property type="match status" value="1"/>
</dbReference>
<organism evidence="13">
    <name type="scientific">Physcomitrium patens</name>
    <name type="common">Spreading-leaved earth moss</name>
    <name type="synonym">Physcomitrella patens</name>
    <dbReference type="NCBI Taxonomy" id="3218"/>
    <lineage>
        <taxon>Eukaryota</taxon>
        <taxon>Viridiplantae</taxon>
        <taxon>Streptophyta</taxon>
        <taxon>Embryophyta</taxon>
        <taxon>Bryophyta</taxon>
        <taxon>Bryophytina</taxon>
        <taxon>Bryopsida</taxon>
        <taxon>Funariidae</taxon>
        <taxon>Funariales</taxon>
        <taxon>Funariaceae</taxon>
        <taxon>Physcomitrium</taxon>
    </lineage>
</organism>
<dbReference type="InterPro" id="IPR000209">
    <property type="entry name" value="Peptidase_S8/S53_dom"/>
</dbReference>
<gene>
    <name evidence="13" type="ORF">PHYPA_009258</name>
</gene>
<dbReference type="EnsemblPlants" id="Pp3c6_20690V3.1">
    <property type="protein sequence ID" value="Pp3c6_20690V3.1"/>
    <property type="gene ID" value="Pp3c6_20690"/>
</dbReference>
<keyword evidence="15" id="KW-1185">Reference proteome</keyword>
<feature type="domain" description="Inhibitor I9" evidence="11">
    <location>
        <begin position="93"/>
        <end position="161"/>
    </location>
</feature>
<dbReference type="InterPro" id="IPR037045">
    <property type="entry name" value="S8pro/Inhibitor_I9_sf"/>
</dbReference>
<evidence type="ECO:0000256" key="8">
    <source>
        <dbReference type="PROSITE-ProRule" id="PRU01240"/>
    </source>
</evidence>
<evidence type="ECO:0000259" key="11">
    <source>
        <dbReference type="Pfam" id="PF05922"/>
    </source>
</evidence>
<dbReference type="STRING" id="3218.A0A2K1KGJ3"/>
<name>A0A2K1KGJ3_PHYPA</name>
<dbReference type="Gene3D" id="3.30.70.80">
    <property type="entry name" value="Peptidase S8 propeptide/proteinase inhibitor I9"/>
    <property type="match status" value="1"/>
</dbReference>